<keyword evidence="3" id="KW-1185">Reference proteome</keyword>
<evidence type="ECO:0000313" key="2">
    <source>
        <dbReference type="EMBL" id="KZP33933.1"/>
    </source>
</evidence>
<dbReference type="EMBL" id="KV417481">
    <property type="protein sequence ID" value="KZP33933.1"/>
    <property type="molecule type" value="Genomic_DNA"/>
</dbReference>
<sequence length="250" mass="27066">MGIPVVAPYTQFGNGCQFLMDKGGPRERTNWVVPWEPGHPQAQECQIRMSQYRAHPYPLPASGSIAPWFSHPPPFWASHPGQPPSPGHLPGQPGAIPGPATHNWGKHQQPGLINYALQSTEEDGEEDGECSENGTKDAEAHGRGRHLQAGPYQHDLLRAILICNWAVLAEAAQSWEALESITEPQATIAALAGARSTQAMDTRQDVLNWGMSSSNLDFLSGNKDVRASTTQLKDTEDGLGARGHPEMSGQ</sequence>
<name>A0A166WN88_9AGAM</name>
<protein>
    <submittedName>
        <fullName evidence="2">Uncharacterized protein</fullName>
    </submittedName>
</protein>
<gene>
    <name evidence="2" type="ORF">FIBSPDRAFT_881418</name>
</gene>
<reference evidence="2 3" key="1">
    <citation type="journal article" date="2016" name="Mol. Biol. Evol.">
        <title>Comparative Genomics of Early-Diverging Mushroom-Forming Fungi Provides Insights into the Origins of Lignocellulose Decay Capabilities.</title>
        <authorList>
            <person name="Nagy L.G."/>
            <person name="Riley R."/>
            <person name="Tritt A."/>
            <person name="Adam C."/>
            <person name="Daum C."/>
            <person name="Floudas D."/>
            <person name="Sun H."/>
            <person name="Yadav J.S."/>
            <person name="Pangilinan J."/>
            <person name="Larsson K.H."/>
            <person name="Matsuura K."/>
            <person name="Barry K."/>
            <person name="Labutti K."/>
            <person name="Kuo R."/>
            <person name="Ohm R.A."/>
            <person name="Bhattacharya S.S."/>
            <person name="Shirouzu T."/>
            <person name="Yoshinaga Y."/>
            <person name="Martin F.M."/>
            <person name="Grigoriev I.V."/>
            <person name="Hibbett D.S."/>
        </authorList>
    </citation>
    <scope>NUCLEOTIDE SEQUENCE [LARGE SCALE GENOMIC DNA]</scope>
    <source>
        <strain evidence="2 3">CBS 109695</strain>
    </source>
</reference>
<evidence type="ECO:0000256" key="1">
    <source>
        <dbReference type="SAM" id="MobiDB-lite"/>
    </source>
</evidence>
<dbReference type="Proteomes" id="UP000076532">
    <property type="component" value="Unassembled WGS sequence"/>
</dbReference>
<feature type="region of interest" description="Disordered" evidence="1">
    <location>
        <begin position="76"/>
        <end position="107"/>
    </location>
</feature>
<accession>A0A166WN88</accession>
<feature type="compositionally biased region" description="Acidic residues" evidence="1">
    <location>
        <begin position="120"/>
        <end position="130"/>
    </location>
</feature>
<feature type="region of interest" description="Disordered" evidence="1">
    <location>
        <begin position="120"/>
        <end position="142"/>
    </location>
</feature>
<proteinExistence type="predicted"/>
<organism evidence="2 3">
    <name type="scientific">Athelia psychrophila</name>
    <dbReference type="NCBI Taxonomy" id="1759441"/>
    <lineage>
        <taxon>Eukaryota</taxon>
        <taxon>Fungi</taxon>
        <taxon>Dikarya</taxon>
        <taxon>Basidiomycota</taxon>
        <taxon>Agaricomycotina</taxon>
        <taxon>Agaricomycetes</taxon>
        <taxon>Agaricomycetidae</taxon>
        <taxon>Atheliales</taxon>
        <taxon>Atheliaceae</taxon>
        <taxon>Athelia</taxon>
    </lineage>
</organism>
<feature type="compositionally biased region" description="Pro residues" evidence="1">
    <location>
        <begin position="76"/>
        <end position="87"/>
    </location>
</feature>
<evidence type="ECO:0000313" key="3">
    <source>
        <dbReference type="Proteomes" id="UP000076532"/>
    </source>
</evidence>
<dbReference type="AlphaFoldDB" id="A0A166WN88"/>